<dbReference type="Gene3D" id="3.40.50.1820">
    <property type="entry name" value="alpha/beta hydrolase"/>
    <property type="match status" value="1"/>
</dbReference>
<organism evidence="2">
    <name type="scientific">bioreactor metagenome</name>
    <dbReference type="NCBI Taxonomy" id="1076179"/>
    <lineage>
        <taxon>unclassified sequences</taxon>
        <taxon>metagenomes</taxon>
        <taxon>ecological metagenomes</taxon>
    </lineage>
</organism>
<feature type="domain" description="Alpha/beta hydrolase fold-3" evidence="1">
    <location>
        <begin position="75"/>
        <end position="138"/>
    </location>
</feature>
<comment type="caution">
    <text evidence="2">The sequence shown here is derived from an EMBL/GenBank/DDBJ whole genome shotgun (WGS) entry which is preliminary data.</text>
</comment>
<sequence>MAINKYMRAALKTLSYTEPSMLESYEMMRRLNALKSYGRSIKTCCQWDHLVPCGDHDVPVRIFSPDLGPLNRPVLLFFHGGGWVTGNIDDYNGLCASLAKTTGQIVASVDYRLAPEHKFPAGLNDCYAVAQSLFKTPNILRAVPEQIR</sequence>
<dbReference type="PANTHER" id="PTHR23024:SF24">
    <property type="entry name" value="ALPHA_BETA HYDROLASE FOLD-3 DOMAIN-CONTAINING PROTEIN"/>
    <property type="match status" value="1"/>
</dbReference>
<dbReference type="SUPFAM" id="SSF53474">
    <property type="entry name" value="alpha/beta-Hydrolases"/>
    <property type="match status" value="1"/>
</dbReference>
<dbReference type="InterPro" id="IPR029058">
    <property type="entry name" value="AB_hydrolase_fold"/>
</dbReference>
<dbReference type="GO" id="GO:0016787">
    <property type="term" value="F:hydrolase activity"/>
    <property type="evidence" value="ECO:0007669"/>
    <property type="project" value="UniProtKB-KW"/>
</dbReference>
<protein>
    <submittedName>
        <fullName evidence="2">Acetyl esterase</fullName>
        <ecNumber evidence="2">3.1.1.-</ecNumber>
    </submittedName>
</protein>
<proteinExistence type="predicted"/>
<dbReference type="Pfam" id="PF07859">
    <property type="entry name" value="Abhydrolase_3"/>
    <property type="match status" value="1"/>
</dbReference>
<dbReference type="EC" id="3.1.1.-" evidence="2"/>
<dbReference type="InterPro" id="IPR013094">
    <property type="entry name" value="AB_hydrolase_3"/>
</dbReference>
<dbReference type="InterPro" id="IPR050466">
    <property type="entry name" value="Carboxylest/Gibb_receptor"/>
</dbReference>
<keyword evidence="2" id="KW-0378">Hydrolase</keyword>
<dbReference type="AlphaFoldDB" id="A0A645EDC1"/>
<dbReference type="PANTHER" id="PTHR23024">
    <property type="entry name" value="ARYLACETAMIDE DEACETYLASE"/>
    <property type="match status" value="1"/>
</dbReference>
<evidence type="ECO:0000259" key="1">
    <source>
        <dbReference type="Pfam" id="PF07859"/>
    </source>
</evidence>
<reference evidence="2" key="1">
    <citation type="submission" date="2019-08" db="EMBL/GenBank/DDBJ databases">
        <authorList>
            <person name="Kucharzyk K."/>
            <person name="Murdoch R.W."/>
            <person name="Higgins S."/>
            <person name="Loffler F."/>
        </authorList>
    </citation>
    <scope>NUCLEOTIDE SEQUENCE</scope>
</reference>
<dbReference type="EMBL" id="VSSQ01045430">
    <property type="protein sequence ID" value="MPM99329.1"/>
    <property type="molecule type" value="Genomic_DNA"/>
</dbReference>
<name>A0A645EDC1_9ZZZZ</name>
<evidence type="ECO:0000313" key="2">
    <source>
        <dbReference type="EMBL" id="MPM99329.1"/>
    </source>
</evidence>
<gene>
    <name evidence="2" type="primary">aes_14</name>
    <name evidence="2" type="ORF">SDC9_146520</name>
</gene>
<accession>A0A645EDC1</accession>